<sequence>MISYARISSDGERDEHGVSDQHRVNRRTAQRLGLRVVAELTDNDRSASKAGVVRESFEAMLKALESGRLPDGTAVCGVVVLNEDRLARRAGDYERFVESLTAEDGRVFADERGRKDLYAEDVEGLGLVGVAFSRIEARKVRRRMKRFHRARAEDGKPAGGTRPFGWAEDRLSLDPIEAPLLAKAAKDFAAGRSLNSIIREWQRDGVRTSLGNEWSSRSLRVTLANARICGWRSLHGEIVTDDEGQPIVGKWEPIVDPATWQAIDAIVRMRKGRSVGPDGQPGNVLAVDFSEHRYLLSGIVRCGKAKADGSPCNGPLRARRFRGNEEMFHYVCQPKSQGGCAGICRHGPKTDEYVSEMVLAKLEEREMQAPRTEAWGGSEELETVQGQLDDLGREWRSGGISNEFFFANVRQLEGRMTQLRAEQGRHAAAAKRRVVGVESIRRRWYLAEADGGLDISQKRAYIREALHAVLVLPAGRGRAAYDPNLLQPFWRNE</sequence>
<dbReference type="GO" id="GO:0000150">
    <property type="term" value="F:DNA strand exchange activity"/>
    <property type="evidence" value="ECO:0007669"/>
    <property type="project" value="InterPro"/>
</dbReference>
<dbReference type="CDD" id="cd00338">
    <property type="entry name" value="Ser_Recombinase"/>
    <property type="match status" value="1"/>
</dbReference>
<organism evidence="3 4">
    <name type="scientific">Dactylosporangium aurantiacum</name>
    <dbReference type="NCBI Taxonomy" id="35754"/>
    <lineage>
        <taxon>Bacteria</taxon>
        <taxon>Bacillati</taxon>
        <taxon>Actinomycetota</taxon>
        <taxon>Actinomycetes</taxon>
        <taxon>Micromonosporales</taxon>
        <taxon>Micromonosporaceae</taxon>
        <taxon>Dactylosporangium</taxon>
    </lineage>
</organism>
<dbReference type="KEGG" id="daur:Daura_47305"/>
<dbReference type="InterPro" id="IPR050639">
    <property type="entry name" value="SSR_resolvase"/>
</dbReference>
<name>A0A9Q9MIU0_9ACTN</name>
<dbReference type="EMBL" id="CP073767">
    <property type="protein sequence ID" value="UWZ54011.1"/>
    <property type="molecule type" value="Genomic_DNA"/>
</dbReference>
<evidence type="ECO:0000313" key="4">
    <source>
        <dbReference type="Proteomes" id="UP001058003"/>
    </source>
</evidence>
<evidence type="ECO:0000256" key="1">
    <source>
        <dbReference type="SAM" id="MobiDB-lite"/>
    </source>
</evidence>
<dbReference type="InterPro" id="IPR036162">
    <property type="entry name" value="Resolvase-like_N_sf"/>
</dbReference>
<dbReference type="SMART" id="SM00857">
    <property type="entry name" value="Resolvase"/>
    <property type="match status" value="1"/>
</dbReference>
<protein>
    <submittedName>
        <fullName evidence="3">Recombinase family protein</fullName>
    </submittedName>
</protein>
<dbReference type="Gene3D" id="3.90.1750.20">
    <property type="entry name" value="Putative Large Serine Recombinase, Chain B, Domain 2"/>
    <property type="match status" value="1"/>
</dbReference>
<dbReference type="PANTHER" id="PTHR30461">
    <property type="entry name" value="DNA-INVERTASE FROM LAMBDOID PROPHAGE"/>
    <property type="match status" value="1"/>
</dbReference>
<dbReference type="Proteomes" id="UP001058003">
    <property type="component" value="Chromosome"/>
</dbReference>
<dbReference type="InterPro" id="IPR038109">
    <property type="entry name" value="DNA_bind_recomb_sf"/>
</dbReference>
<dbReference type="PROSITE" id="PS51737">
    <property type="entry name" value="RECOMBINASE_DNA_BIND"/>
    <property type="match status" value="1"/>
</dbReference>
<dbReference type="GO" id="GO:0003677">
    <property type="term" value="F:DNA binding"/>
    <property type="evidence" value="ECO:0007669"/>
    <property type="project" value="InterPro"/>
</dbReference>
<dbReference type="InterPro" id="IPR006119">
    <property type="entry name" value="Resolv_N"/>
</dbReference>
<feature type="compositionally biased region" description="Basic and acidic residues" evidence="1">
    <location>
        <begin position="9"/>
        <end position="23"/>
    </location>
</feature>
<proteinExistence type="predicted"/>
<dbReference type="OrthoDB" id="4500247at2"/>
<keyword evidence="4" id="KW-1185">Reference proteome</keyword>
<dbReference type="InterPro" id="IPR011109">
    <property type="entry name" value="DNA_bind_recombinase_dom"/>
</dbReference>
<dbReference type="SUPFAM" id="SSF53041">
    <property type="entry name" value="Resolvase-like"/>
    <property type="match status" value="1"/>
</dbReference>
<dbReference type="RefSeq" id="WP_052386244.1">
    <property type="nucleotide sequence ID" value="NZ_CP073767.1"/>
</dbReference>
<reference evidence="3" key="1">
    <citation type="submission" date="2021-04" db="EMBL/GenBank/DDBJ databases">
        <title>Dactylosporangium aurantiacum NRRL B-8018 full assembly.</title>
        <authorList>
            <person name="Hartkoorn R.C."/>
            <person name="Beaudoing E."/>
            <person name="Hot D."/>
        </authorList>
    </citation>
    <scope>NUCLEOTIDE SEQUENCE</scope>
    <source>
        <strain evidence="3">NRRL B-8018</strain>
    </source>
</reference>
<dbReference type="Gene3D" id="3.40.50.1390">
    <property type="entry name" value="Resolvase, N-terminal catalytic domain"/>
    <property type="match status" value="1"/>
</dbReference>
<feature type="domain" description="Recombinase" evidence="2">
    <location>
        <begin position="163"/>
        <end position="273"/>
    </location>
</feature>
<evidence type="ECO:0000259" key="2">
    <source>
        <dbReference type="PROSITE" id="PS51737"/>
    </source>
</evidence>
<accession>A0A9Q9MIU0</accession>
<feature type="region of interest" description="Disordered" evidence="1">
    <location>
        <begin position="1"/>
        <end position="24"/>
    </location>
</feature>
<dbReference type="Pfam" id="PF00239">
    <property type="entry name" value="Resolvase"/>
    <property type="match status" value="1"/>
</dbReference>
<dbReference type="AlphaFoldDB" id="A0A9Q9MIU0"/>
<evidence type="ECO:0000313" key="3">
    <source>
        <dbReference type="EMBL" id="UWZ54011.1"/>
    </source>
</evidence>
<gene>
    <name evidence="3" type="ORF">Daura_47305</name>
</gene>
<dbReference type="PANTHER" id="PTHR30461:SF23">
    <property type="entry name" value="DNA RECOMBINASE-RELATED"/>
    <property type="match status" value="1"/>
</dbReference>
<dbReference type="Pfam" id="PF07508">
    <property type="entry name" value="Recombinase"/>
    <property type="match status" value="1"/>
</dbReference>